<accession>A0A368JU95</accession>
<dbReference type="InterPro" id="IPR011250">
    <property type="entry name" value="OMP/PagP_B-barrel"/>
</dbReference>
<name>A0A368JU95_9BACT</name>
<dbReference type="AlphaFoldDB" id="A0A368JU95"/>
<evidence type="ECO:0000313" key="2">
    <source>
        <dbReference type="Proteomes" id="UP000253383"/>
    </source>
</evidence>
<reference evidence="1 2" key="1">
    <citation type="submission" date="2018-07" db="EMBL/GenBank/DDBJ databases">
        <title>Genome analysis of Larkinella rosea.</title>
        <authorList>
            <person name="Zhou Z."/>
            <person name="Wang G."/>
        </authorList>
    </citation>
    <scope>NUCLEOTIDE SEQUENCE [LARGE SCALE GENOMIC DNA]</scope>
    <source>
        <strain evidence="2">zzj9</strain>
    </source>
</reference>
<keyword evidence="2" id="KW-1185">Reference proteome</keyword>
<dbReference type="Proteomes" id="UP000253383">
    <property type="component" value="Unassembled WGS sequence"/>
</dbReference>
<dbReference type="EMBL" id="QOWE01000003">
    <property type="protein sequence ID" value="RCR70915.1"/>
    <property type="molecule type" value="Genomic_DNA"/>
</dbReference>
<sequence length="258" mass="27991">MFAGGGLSIHYGIVDYNAAVTNRSDENSFFIQPYVQVGAAYYLTDRIGLEASASSNSFPLHFSSFGLGLTILTGVTRNGPEGYEAPQTGKGRWVLGGQLGFFTQGTKPGVAYPEGQRTTEFSIAPSVGWFVKKNLLLGVSIPIVARWQEERSGFSYGLNPYLKKYISDNRLRPFVGGDFSYQISGNKPDGGYGSVQKAGLAASAGLAYFLGDRFIVEATLGRIYVDRSFYPKDQKMDQWSGGASATLQPGFSINYVLD</sequence>
<organism evidence="1 2">
    <name type="scientific">Larkinella punicea</name>
    <dbReference type="NCBI Taxonomy" id="2315727"/>
    <lineage>
        <taxon>Bacteria</taxon>
        <taxon>Pseudomonadati</taxon>
        <taxon>Bacteroidota</taxon>
        <taxon>Cytophagia</taxon>
        <taxon>Cytophagales</taxon>
        <taxon>Spirosomataceae</taxon>
        <taxon>Larkinella</taxon>
    </lineage>
</organism>
<dbReference type="Gene3D" id="2.40.160.20">
    <property type="match status" value="1"/>
</dbReference>
<gene>
    <name evidence="1" type="ORF">DUE52_04835</name>
</gene>
<proteinExistence type="predicted"/>
<evidence type="ECO:0008006" key="3">
    <source>
        <dbReference type="Google" id="ProtNLM"/>
    </source>
</evidence>
<comment type="caution">
    <text evidence="1">The sequence shown here is derived from an EMBL/GenBank/DDBJ whole genome shotgun (WGS) entry which is preliminary data.</text>
</comment>
<evidence type="ECO:0000313" key="1">
    <source>
        <dbReference type="EMBL" id="RCR70915.1"/>
    </source>
</evidence>
<dbReference type="SUPFAM" id="SSF56925">
    <property type="entry name" value="OMPA-like"/>
    <property type="match status" value="1"/>
</dbReference>
<protein>
    <recommendedName>
        <fullName evidence="3">Outer membrane protein beta-barrel domain-containing protein</fullName>
    </recommendedName>
</protein>